<evidence type="ECO:0000313" key="4">
    <source>
        <dbReference type="Proteomes" id="UP001243212"/>
    </source>
</evidence>
<keyword evidence="2" id="KW-1133">Transmembrane helix</keyword>
<keyword evidence="4" id="KW-1185">Reference proteome</keyword>
<keyword evidence="2" id="KW-0472">Membrane</keyword>
<name>A0ABT9NGE8_9ACTO</name>
<comment type="caution">
    <text evidence="3">The sequence shown here is derived from an EMBL/GenBank/DDBJ whole genome shotgun (WGS) entry which is preliminary data.</text>
</comment>
<sequence>MNQENFSGQAGPNVQPRQPGQPGQRGYGGHVSVRPPNELAGAKPVKKRGWSPARAFIAVLIAFAMVLAGVIVSVAVLRGPEVRADAPLDPATPAVHGGESGQGEADPVEAPDLKGQSFTIPVPDSEGETLTLEVDGAWRYDSSDGNSIHGHYPWLNDDVAHTVIETTVTNNGNTAVFLQGTFQAFVRTDTGDYVRAEAVFLTNDSYALAEVDPGETVDVTLVVPTLKEQNAEAFGISIGSNWHDSATWLDLNVLPVLDYSD</sequence>
<organism evidence="3 4">
    <name type="scientific">Trueperella bonasi</name>
    <dbReference type="NCBI Taxonomy" id="312286"/>
    <lineage>
        <taxon>Bacteria</taxon>
        <taxon>Bacillati</taxon>
        <taxon>Actinomycetota</taxon>
        <taxon>Actinomycetes</taxon>
        <taxon>Actinomycetales</taxon>
        <taxon>Actinomycetaceae</taxon>
        <taxon>Trueperella</taxon>
    </lineage>
</organism>
<gene>
    <name evidence="3" type="ORF">J2S70_000996</name>
</gene>
<evidence type="ECO:0008006" key="5">
    <source>
        <dbReference type="Google" id="ProtNLM"/>
    </source>
</evidence>
<dbReference type="RefSeq" id="WP_307682639.1">
    <property type="nucleotide sequence ID" value="NZ_JAUSQX010000001.1"/>
</dbReference>
<feature type="transmembrane region" description="Helical" evidence="2">
    <location>
        <begin position="55"/>
        <end position="77"/>
    </location>
</feature>
<feature type="region of interest" description="Disordered" evidence="1">
    <location>
        <begin position="85"/>
        <end position="124"/>
    </location>
</feature>
<feature type="region of interest" description="Disordered" evidence="1">
    <location>
        <begin position="1"/>
        <end position="45"/>
    </location>
</feature>
<feature type="compositionally biased region" description="Polar residues" evidence="1">
    <location>
        <begin position="1"/>
        <end position="10"/>
    </location>
</feature>
<keyword evidence="2" id="KW-0812">Transmembrane</keyword>
<evidence type="ECO:0000313" key="3">
    <source>
        <dbReference type="EMBL" id="MDP9806414.1"/>
    </source>
</evidence>
<dbReference type="Proteomes" id="UP001243212">
    <property type="component" value="Unassembled WGS sequence"/>
</dbReference>
<evidence type="ECO:0000256" key="2">
    <source>
        <dbReference type="SAM" id="Phobius"/>
    </source>
</evidence>
<evidence type="ECO:0000256" key="1">
    <source>
        <dbReference type="SAM" id="MobiDB-lite"/>
    </source>
</evidence>
<protein>
    <recommendedName>
        <fullName evidence="5">DUF4352 domain-containing protein</fullName>
    </recommendedName>
</protein>
<feature type="compositionally biased region" description="Low complexity" evidence="1">
    <location>
        <begin position="11"/>
        <end position="22"/>
    </location>
</feature>
<accession>A0ABT9NGE8</accession>
<reference evidence="3 4" key="1">
    <citation type="submission" date="2023-07" db="EMBL/GenBank/DDBJ databases">
        <title>Sequencing the genomes of 1000 actinobacteria strains.</title>
        <authorList>
            <person name="Klenk H.-P."/>
        </authorList>
    </citation>
    <scope>NUCLEOTIDE SEQUENCE [LARGE SCALE GENOMIC DNA]</scope>
    <source>
        <strain evidence="3 4">DSM 17163</strain>
    </source>
</reference>
<proteinExistence type="predicted"/>
<dbReference type="EMBL" id="JAUSQX010000001">
    <property type="protein sequence ID" value="MDP9806414.1"/>
    <property type="molecule type" value="Genomic_DNA"/>
</dbReference>